<dbReference type="RefSeq" id="WP_145660355.1">
    <property type="nucleotide sequence ID" value="NZ_VIWO01000001.1"/>
</dbReference>
<feature type="transmembrane region" description="Helical" evidence="7">
    <location>
        <begin position="225"/>
        <end position="248"/>
    </location>
</feature>
<dbReference type="Proteomes" id="UP000320811">
    <property type="component" value="Unassembled WGS sequence"/>
</dbReference>
<dbReference type="InterPro" id="IPR006153">
    <property type="entry name" value="Cation/H_exchanger_TM"/>
</dbReference>
<dbReference type="PANTHER" id="PTHR32468">
    <property type="entry name" value="CATION/H + ANTIPORTER"/>
    <property type="match status" value="1"/>
</dbReference>
<dbReference type="PANTHER" id="PTHR32468:SF0">
    <property type="entry name" value="K(+)_H(+) ANTIPORTER 1"/>
    <property type="match status" value="1"/>
</dbReference>
<dbReference type="GO" id="GO:0015297">
    <property type="term" value="F:antiporter activity"/>
    <property type="evidence" value="ECO:0007669"/>
    <property type="project" value="InterPro"/>
</dbReference>
<evidence type="ECO:0000256" key="2">
    <source>
        <dbReference type="ARBA" id="ARBA00022448"/>
    </source>
</evidence>
<evidence type="ECO:0000313" key="10">
    <source>
        <dbReference type="Proteomes" id="UP000320811"/>
    </source>
</evidence>
<feature type="transmembrane region" description="Helical" evidence="7">
    <location>
        <begin position="190"/>
        <end position="213"/>
    </location>
</feature>
<dbReference type="Gene3D" id="1.20.1530.20">
    <property type="match status" value="1"/>
</dbReference>
<keyword evidence="3 7" id="KW-0812">Transmembrane</keyword>
<dbReference type="GO" id="GO:1902600">
    <property type="term" value="P:proton transmembrane transport"/>
    <property type="evidence" value="ECO:0007669"/>
    <property type="project" value="InterPro"/>
</dbReference>
<dbReference type="GO" id="GO:0016020">
    <property type="term" value="C:membrane"/>
    <property type="evidence" value="ECO:0007669"/>
    <property type="project" value="UniProtKB-SubCell"/>
</dbReference>
<evidence type="ECO:0000256" key="3">
    <source>
        <dbReference type="ARBA" id="ARBA00022692"/>
    </source>
</evidence>
<keyword evidence="6 7" id="KW-0472">Membrane</keyword>
<dbReference type="Pfam" id="PF00999">
    <property type="entry name" value="Na_H_Exchanger"/>
    <property type="match status" value="1"/>
</dbReference>
<comment type="subcellular location">
    <subcellularLocation>
        <location evidence="1">Membrane</location>
        <topology evidence="1">Multi-pass membrane protein</topology>
    </subcellularLocation>
</comment>
<proteinExistence type="predicted"/>
<feature type="transmembrane region" description="Helical" evidence="7">
    <location>
        <begin position="62"/>
        <end position="83"/>
    </location>
</feature>
<gene>
    <name evidence="9" type="ORF">FHW36_10133</name>
</gene>
<feature type="transmembrane region" description="Helical" evidence="7">
    <location>
        <begin position="294"/>
        <end position="310"/>
    </location>
</feature>
<dbReference type="InterPro" id="IPR038770">
    <property type="entry name" value="Na+/solute_symporter_sf"/>
</dbReference>
<feature type="transmembrane region" description="Helical" evidence="7">
    <location>
        <begin position="346"/>
        <end position="366"/>
    </location>
</feature>
<evidence type="ECO:0000256" key="1">
    <source>
        <dbReference type="ARBA" id="ARBA00004141"/>
    </source>
</evidence>
<keyword evidence="4 7" id="KW-1133">Transmembrane helix</keyword>
<dbReference type="AlphaFoldDB" id="A0A561Q169"/>
<accession>A0A561Q169</accession>
<keyword evidence="2" id="KW-0813">Transport</keyword>
<keyword evidence="10" id="KW-1185">Reference proteome</keyword>
<evidence type="ECO:0000259" key="8">
    <source>
        <dbReference type="Pfam" id="PF00999"/>
    </source>
</evidence>
<keyword evidence="5" id="KW-0406">Ion transport</keyword>
<feature type="transmembrane region" description="Helical" evidence="7">
    <location>
        <begin position="157"/>
        <end position="178"/>
    </location>
</feature>
<sequence length="471" mass="51133">MNKRLLWYPAIIGSFGVLIWIILQKGQSLPVNPNHLVPAKPVAVPPATAGWWHYLDNLKHPLGLLLLQIILIMVVARFFGILANKIKQPAVVGEIIAGVLLGPSLLGWIAPSFSGFIFPVESLKNLQFLSQIGLAFFMFIVGMELDISKIRHKAHDAVMISHASIIVPFFLGVWLAYFLFTRFAPANVSFLSFALFIGIAMSITAFPVLARIVQERKLTHTPLGIMAITCAAADDVTAWCILAVVVAIVNASGLMSAFITICLALVFVALMLLLVRPWLNKVTASLMSKGREKAAVSTVFFVLLISAWVAEVIGIHALFGAFLAGVIMPASTNIKQLLTDKLEDVSVMLLLPIFFVFTGLRTQIGLLNQGDLWIVCGIIMLVAVTGKFGGSAITARLMGQSWRQSVAIGALMNTRGLMELVVLNIGFDLGILSPEIFAMLVLMALATTFMTGPLLDLVALSEKRKQSLTTL</sequence>
<dbReference type="InterPro" id="IPR050794">
    <property type="entry name" value="CPA2_transporter"/>
</dbReference>
<name>A0A561Q169_9BACT</name>
<evidence type="ECO:0000256" key="7">
    <source>
        <dbReference type="SAM" id="Phobius"/>
    </source>
</evidence>
<evidence type="ECO:0000256" key="4">
    <source>
        <dbReference type="ARBA" id="ARBA00022989"/>
    </source>
</evidence>
<evidence type="ECO:0000256" key="5">
    <source>
        <dbReference type="ARBA" id="ARBA00023065"/>
    </source>
</evidence>
<feature type="transmembrane region" description="Helical" evidence="7">
    <location>
        <begin position="254"/>
        <end position="274"/>
    </location>
</feature>
<evidence type="ECO:0000313" key="9">
    <source>
        <dbReference type="EMBL" id="TWF44117.1"/>
    </source>
</evidence>
<comment type="caution">
    <text evidence="9">The sequence shown here is derived from an EMBL/GenBank/DDBJ whole genome shotgun (WGS) entry which is preliminary data.</text>
</comment>
<feature type="transmembrane region" description="Helical" evidence="7">
    <location>
        <begin position="126"/>
        <end position="145"/>
    </location>
</feature>
<dbReference type="EMBL" id="VIWO01000001">
    <property type="protein sequence ID" value="TWF44117.1"/>
    <property type="molecule type" value="Genomic_DNA"/>
</dbReference>
<feature type="transmembrane region" description="Helical" evidence="7">
    <location>
        <begin position="437"/>
        <end position="460"/>
    </location>
</feature>
<feature type="transmembrane region" description="Helical" evidence="7">
    <location>
        <begin position="372"/>
        <end position="394"/>
    </location>
</feature>
<organism evidence="9 10">
    <name type="scientific">Chitinophaga polysaccharea</name>
    <dbReference type="NCBI Taxonomy" id="1293035"/>
    <lineage>
        <taxon>Bacteria</taxon>
        <taxon>Pseudomonadati</taxon>
        <taxon>Bacteroidota</taxon>
        <taxon>Chitinophagia</taxon>
        <taxon>Chitinophagales</taxon>
        <taxon>Chitinophagaceae</taxon>
        <taxon>Chitinophaga</taxon>
    </lineage>
</organism>
<dbReference type="OrthoDB" id="9793589at2"/>
<protein>
    <submittedName>
        <fullName evidence="9">Kef-type K+ transport system membrane component KefB</fullName>
    </submittedName>
</protein>
<reference evidence="9 10" key="1">
    <citation type="submission" date="2019-06" db="EMBL/GenBank/DDBJ databases">
        <title>Sorghum-associated microbial communities from plants grown in Nebraska, USA.</title>
        <authorList>
            <person name="Schachtman D."/>
        </authorList>
    </citation>
    <scope>NUCLEOTIDE SEQUENCE [LARGE SCALE GENOMIC DNA]</scope>
    <source>
        <strain evidence="9 10">1209</strain>
    </source>
</reference>
<feature type="domain" description="Cation/H+ exchanger transmembrane" evidence="8">
    <location>
        <begin position="74"/>
        <end position="455"/>
    </location>
</feature>
<feature type="transmembrane region" description="Helical" evidence="7">
    <location>
        <begin position="95"/>
        <end position="120"/>
    </location>
</feature>
<feature type="transmembrane region" description="Helical" evidence="7">
    <location>
        <begin position="5"/>
        <end position="23"/>
    </location>
</feature>
<evidence type="ECO:0000256" key="6">
    <source>
        <dbReference type="ARBA" id="ARBA00023136"/>
    </source>
</evidence>